<dbReference type="Gene3D" id="3.30.1240.10">
    <property type="match status" value="1"/>
</dbReference>
<sequence>MPVLIVSDLDGTLLQEDHSLAPETLAAIRNLHDAGRIFAIATGRHHTDVADLAKKIDRPIGMISCNGGMAIAPNGEVIASAYIPDHITQELVHHPMPEGVFLNMYTDFNWYATETNAKLEAYSDKAGFKCELVTPHFIQEKQAVKFFLWGDRMGLLALQTELMAKYKGQLDCLFSLPHCLELMPKGVSKATAVDALCKHLGLAAHQVMAFGDGENDIEMLQYAAFPKVMLNAAESVKAAVPHAEIIGHAHQLGVANYLTSSILQPVNS</sequence>
<dbReference type="PANTHER" id="PTHR47267:SF2">
    <property type="entry name" value="HMP-PP PHOSPHATASE"/>
    <property type="match status" value="1"/>
</dbReference>
<dbReference type="NCBIfam" id="TIGR00099">
    <property type="entry name" value="Cof-subfamily"/>
    <property type="match status" value="1"/>
</dbReference>
<evidence type="ECO:0000256" key="2">
    <source>
        <dbReference type="ARBA" id="ARBA00022723"/>
    </source>
</evidence>
<evidence type="ECO:0000256" key="1">
    <source>
        <dbReference type="ARBA" id="ARBA00001946"/>
    </source>
</evidence>
<dbReference type="RefSeq" id="WP_233051414.1">
    <property type="nucleotide sequence ID" value="NZ_JAIMJA010000002.1"/>
</dbReference>
<dbReference type="CDD" id="cd07516">
    <property type="entry name" value="HAD_Pase"/>
    <property type="match status" value="1"/>
</dbReference>
<dbReference type="PANTHER" id="PTHR47267">
    <property type="match status" value="1"/>
</dbReference>
<dbReference type="Gene3D" id="3.40.50.1000">
    <property type="entry name" value="HAD superfamily/HAD-like"/>
    <property type="match status" value="1"/>
</dbReference>
<dbReference type="Proteomes" id="UP001201273">
    <property type="component" value="Unassembled WGS sequence"/>
</dbReference>
<evidence type="ECO:0000313" key="7">
    <source>
        <dbReference type="Proteomes" id="UP001201273"/>
    </source>
</evidence>
<evidence type="ECO:0000256" key="3">
    <source>
        <dbReference type="ARBA" id="ARBA00022801"/>
    </source>
</evidence>
<dbReference type="Pfam" id="PF08282">
    <property type="entry name" value="Hydrolase_3"/>
    <property type="match status" value="1"/>
</dbReference>
<name>A0ABS8W4E6_9GAMM</name>
<evidence type="ECO:0000313" key="6">
    <source>
        <dbReference type="EMBL" id="MCE2593836.1"/>
    </source>
</evidence>
<dbReference type="NCBIfam" id="TIGR01484">
    <property type="entry name" value="HAD-SF-IIB"/>
    <property type="match status" value="1"/>
</dbReference>
<dbReference type="SUPFAM" id="SSF56784">
    <property type="entry name" value="HAD-like"/>
    <property type="match status" value="1"/>
</dbReference>
<keyword evidence="3 6" id="KW-0378">Hydrolase</keyword>
<evidence type="ECO:0000256" key="5">
    <source>
        <dbReference type="ARBA" id="ARBA00034778"/>
    </source>
</evidence>
<evidence type="ECO:0000256" key="4">
    <source>
        <dbReference type="ARBA" id="ARBA00022842"/>
    </source>
</evidence>
<protein>
    <submittedName>
        <fullName evidence="6">HAD family hydrolase</fullName>
    </submittedName>
</protein>
<comment type="similarity">
    <text evidence="5">Belongs to the HAD-like hydrolase superfamily. Cof family.</text>
</comment>
<accession>A0ABS8W4E6</accession>
<reference evidence="6 7" key="1">
    <citation type="journal article" date="2022" name="Environ. Microbiol. Rep.">
        <title>Eco-phylogenetic analyses reveal divergent evolution of vitamin B12 metabolism in the marine bacterial family 'Psychromonadaceae'.</title>
        <authorList>
            <person name="Jin X."/>
            <person name="Yang Y."/>
            <person name="Cao H."/>
            <person name="Gao B."/>
            <person name="Zhao Z."/>
        </authorList>
    </citation>
    <scope>NUCLEOTIDE SEQUENCE [LARGE SCALE GENOMIC DNA]</scope>
    <source>
        <strain evidence="6 7">MKS20</strain>
    </source>
</reference>
<comment type="caution">
    <text evidence="6">The sequence shown here is derived from an EMBL/GenBank/DDBJ whole genome shotgun (WGS) entry which is preliminary data.</text>
</comment>
<organism evidence="6 7">
    <name type="scientific">Motilimonas cestriensis</name>
    <dbReference type="NCBI Taxonomy" id="2742685"/>
    <lineage>
        <taxon>Bacteria</taxon>
        <taxon>Pseudomonadati</taxon>
        <taxon>Pseudomonadota</taxon>
        <taxon>Gammaproteobacteria</taxon>
        <taxon>Alteromonadales</taxon>
        <taxon>Alteromonadales genera incertae sedis</taxon>
        <taxon>Motilimonas</taxon>
    </lineage>
</organism>
<dbReference type="SFLD" id="SFLDS00003">
    <property type="entry name" value="Haloacid_Dehalogenase"/>
    <property type="match status" value="1"/>
</dbReference>
<comment type="cofactor">
    <cofactor evidence="1">
        <name>Mg(2+)</name>
        <dbReference type="ChEBI" id="CHEBI:18420"/>
    </cofactor>
</comment>
<dbReference type="PROSITE" id="PS01229">
    <property type="entry name" value="COF_2"/>
    <property type="match status" value="1"/>
</dbReference>
<keyword evidence="2" id="KW-0479">Metal-binding</keyword>
<proteinExistence type="inferred from homology"/>
<dbReference type="InterPro" id="IPR036412">
    <property type="entry name" value="HAD-like_sf"/>
</dbReference>
<gene>
    <name evidence="6" type="ORF">K6Y31_03300</name>
</gene>
<keyword evidence="4" id="KW-0460">Magnesium</keyword>
<dbReference type="InterPro" id="IPR023214">
    <property type="entry name" value="HAD_sf"/>
</dbReference>
<dbReference type="InterPro" id="IPR006379">
    <property type="entry name" value="HAD-SF_hydro_IIB"/>
</dbReference>
<dbReference type="GO" id="GO:0016787">
    <property type="term" value="F:hydrolase activity"/>
    <property type="evidence" value="ECO:0007669"/>
    <property type="project" value="UniProtKB-KW"/>
</dbReference>
<dbReference type="InterPro" id="IPR000150">
    <property type="entry name" value="Cof"/>
</dbReference>
<dbReference type="SFLD" id="SFLDG01140">
    <property type="entry name" value="C2.B:_Phosphomannomutase_and_P"/>
    <property type="match status" value="1"/>
</dbReference>
<keyword evidence="7" id="KW-1185">Reference proteome</keyword>
<dbReference type="EMBL" id="JAIMJA010000002">
    <property type="protein sequence ID" value="MCE2593836.1"/>
    <property type="molecule type" value="Genomic_DNA"/>
</dbReference>